<keyword evidence="3 8" id="KW-0507">mRNA processing</keyword>
<dbReference type="GO" id="GO:0046872">
    <property type="term" value="F:metal ion binding"/>
    <property type="evidence" value="ECO:0007669"/>
    <property type="project" value="UniProtKB-KW"/>
</dbReference>
<dbReference type="AlphaFoldDB" id="A0A951U9L5"/>
<evidence type="ECO:0000256" key="2">
    <source>
        <dbReference type="ARBA" id="ARBA00010183"/>
    </source>
</evidence>
<dbReference type="GO" id="GO:0006364">
    <property type="term" value="P:rRNA processing"/>
    <property type="evidence" value="ECO:0007669"/>
    <property type="project" value="UniProtKB-UniRule"/>
</dbReference>
<keyword evidence="8" id="KW-0963">Cytoplasm</keyword>
<dbReference type="GO" id="GO:0004525">
    <property type="term" value="F:ribonuclease III activity"/>
    <property type="evidence" value="ECO:0007669"/>
    <property type="project" value="UniProtKB-UniRule"/>
</dbReference>
<dbReference type="EC" id="3.1.26.3" evidence="8"/>
<feature type="domain" description="RNase III" evidence="10">
    <location>
        <begin position="7"/>
        <end position="123"/>
    </location>
</feature>
<accession>A0A951U9L5</accession>
<dbReference type="Pfam" id="PF14622">
    <property type="entry name" value="Ribonucleas_3_3"/>
    <property type="match status" value="1"/>
</dbReference>
<dbReference type="SMART" id="SM00535">
    <property type="entry name" value="RIBOc"/>
    <property type="match status" value="1"/>
</dbReference>
<organism evidence="11 12">
    <name type="scientific">Symplocastrum torsivum CPER-KK1</name>
    <dbReference type="NCBI Taxonomy" id="450513"/>
    <lineage>
        <taxon>Bacteria</taxon>
        <taxon>Bacillati</taxon>
        <taxon>Cyanobacteriota</taxon>
        <taxon>Cyanophyceae</taxon>
        <taxon>Oscillatoriophycideae</taxon>
        <taxon>Oscillatoriales</taxon>
        <taxon>Microcoleaceae</taxon>
        <taxon>Symplocastrum</taxon>
    </lineage>
</organism>
<gene>
    <name evidence="8 11" type="primary">rnc</name>
    <name evidence="11" type="ORF">KME25_13725</name>
</gene>
<sequence>MPELPNFRNASLLSLALTHCSYRDEHGGLEDNERLKYLGNSALVFLSSAFLYKLYPEMGEGELTYRRSSLINQNQLAKFAIVLGIDKQMLVGTEVVKEEGDLSTTLLSNIFQAIIGAYFLDSGIDAVRAFVKPLFTSVLRKTTRSRSSLDYKALFQQWSLLNVGQVPDYFILEESQPNCPTRFTAAACVSGEVYGVATESNQQSAEKLAAEAALKKLGLMF</sequence>
<feature type="binding site" evidence="8">
    <location>
        <position position="109"/>
    </location>
    <ligand>
        <name>Mg(2+)</name>
        <dbReference type="ChEBI" id="CHEBI:18420"/>
    </ligand>
</feature>
<evidence type="ECO:0000256" key="5">
    <source>
        <dbReference type="ARBA" id="ARBA00022759"/>
    </source>
</evidence>
<dbReference type="PROSITE" id="PS50142">
    <property type="entry name" value="RNASE_3_2"/>
    <property type="match status" value="1"/>
</dbReference>
<reference evidence="11" key="1">
    <citation type="submission" date="2021-05" db="EMBL/GenBank/DDBJ databases">
        <authorList>
            <person name="Pietrasiak N."/>
            <person name="Ward R."/>
            <person name="Stajich J.E."/>
            <person name="Kurbessoian T."/>
        </authorList>
    </citation>
    <scope>NUCLEOTIDE SEQUENCE</scope>
    <source>
        <strain evidence="11">CPER-KK1</strain>
    </source>
</reference>
<evidence type="ECO:0000313" key="12">
    <source>
        <dbReference type="Proteomes" id="UP000753908"/>
    </source>
</evidence>
<dbReference type="HAMAP" id="MF_00104">
    <property type="entry name" value="RNase_III"/>
    <property type="match status" value="1"/>
</dbReference>
<name>A0A951U9L5_9CYAN</name>
<reference evidence="11" key="2">
    <citation type="journal article" date="2022" name="Microbiol. Resour. Announc.">
        <title>Metagenome Sequencing to Explore Phylogenomics of Terrestrial Cyanobacteria.</title>
        <authorList>
            <person name="Ward R.D."/>
            <person name="Stajich J.E."/>
            <person name="Johansen J.R."/>
            <person name="Huntemann M."/>
            <person name="Clum A."/>
            <person name="Foster B."/>
            <person name="Foster B."/>
            <person name="Roux S."/>
            <person name="Palaniappan K."/>
            <person name="Varghese N."/>
            <person name="Mukherjee S."/>
            <person name="Reddy T.B.K."/>
            <person name="Daum C."/>
            <person name="Copeland A."/>
            <person name="Chen I.A."/>
            <person name="Ivanova N.N."/>
            <person name="Kyrpides N.C."/>
            <person name="Shapiro N."/>
            <person name="Eloe-Fadrosh E.A."/>
            <person name="Pietrasiak N."/>
        </authorList>
    </citation>
    <scope>NUCLEOTIDE SEQUENCE</scope>
    <source>
        <strain evidence="11">CPER-KK1</strain>
    </source>
</reference>
<comment type="cofactor">
    <cofactor evidence="8">
        <name>Mg(2+)</name>
        <dbReference type="ChEBI" id="CHEBI:18420"/>
    </cofactor>
</comment>
<keyword evidence="4 8" id="KW-0540">Nuclease</keyword>
<comment type="caution">
    <text evidence="8">Lacks conserved residue(s) required for the propagation of feature annotation.</text>
</comment>
<dbReference type="PROSITE" id="PS50137">
    <property type="entry name" value="DS_RBD"/>
    <property type="match status" value="1"/>
</dbReference>
<keyword evidence="7 8" id="KW-0694">RNA-binding</keyword>
<keyword evidence="8" id="KW-0699">rRNA-binding</keyword>
<keyword evidence="8" id="KW-0460">Magnesium</keyword>
<dbReference type="SUPFAM" id="SSF54768">
    <property type="entry name" value="dsRNA-binding domain-like"/>
    <property type="match status" value="1"/>
</dbReference>
<evidence type="ECO:0000256" key="6">
    <source>
        <dbReference type="ARBA" id="ARBA00022801"/>
    </source>
</evidence>
<comment type="catalytic activity">
    <reaction evidence="1 8">
        <text>Endonucleolytic cleavage to 5'-phosphomonoester.</text>
        <dbReference type="EC" id="3.1.26.3"/>
    </reaction>
</comment>
<dbReference type="GO" id="GO:0003725">
    <property type="term" value="F:double-stranded RNA binding"/>
    <property type="evidence" value="ECO:0007669"/>
    <property type="project" value="TreeGrafter"/>
</dbReference>
<evidence type="ECO:0000256" key="7">
    <source>
        <dbReference type="ARBA" id="ARBA00022884"/>
    </source>
</evidence>
<comment type="function">
    <text evidence="8">Digests double-stranded RNA. Involved in the processing of primary rRNA transcript to yield the immediate precursors to the large and small rRNAs (23S and 16S). Processes some mRNAs, and tRNAs when they are encoded in the rRNA operon. Processes pre-crRNA and tracrRNA of type II CRISPR loci if present in the organism.</text>
</comment>
<dbReference type="NCBIfam" id="TIGR02191">
    <property type="entry name" value="RNaseIII"/>
    <property type="match status" value="1"/>
</dbReference>
<comment type="caution">
    <text evidence="11">The sequence shown here is derived from an EMBL/GenBank/DDBJ whole genome shotgun (WGS) entry which is preliminary data.</text>
</comment>
<evidence type="ECO:0000256" key="3">
    <source>
        <dbReference type="ARBA" id="ARBA00022664"/>
    </source>
</evidence>
<dbReference type="SMART" id="SM00358">
    <property type="entry name" value="DSRM"/>
    <property type="match status" value="1"/>
</dbReference>
<dbReference type="InterPro" id="IPR011907">
    <property type="entry name" value="RNase_III"/>
</dbReference>
<comment type="subcellular location">
    <subcellularLocation>
        <location evidence="8">Cytoplasm</location>
    </subcellularLocation>
</comment>
<proteinExistence type="inferred from homology"/>
<dbReference type="Gene3D" id="1.10.1520.10">
    <property type="entry name" value="Ribonuclease III domain"/>
    <property type="match status" value="1"/>
</dbReference>
<feature type="domain" description="DRBM" evidence="9">
    <location>
        <begin position="150"/>
        <end position="219"/>
    </location>
</feature>
<evidence type="ECO:0000256" key="1">
    <source>
        <dbReference type="ARBA" id="ARBA00000109"/>
    </source>
</evidence>
<comment type="similarity">
    <text evidence="2">Belongs to the ribonuclease III family.</text>
</comment>
<dbReference type="GO" id="GO:0005737">
    <property type="term" value="C:cytoplasm"/>
    <property type="evidence" value="ECO:0007669"/>
    <property type="project" value="UniProtKB-SubCell"/>
</dbReference>
<dbReference type="GO" id="GO:0006397">
    <property type="term" value="P:mRNA processing"/>
    <property type="evidence" value="ECO:0007669"/>
    <property type="project" value="UniProtKB-UniRule"/>
</dbReference>
<dbReference type="GO" id="GO:0019843">
    <property type="term" value="F:rRNA binding"/>
    <property type="evidence" value="ECO:0007669"/>
    <property type="project" value="UniProtKB-KW"/>
</dbReference>
<protein>
    <recommendedName>
        <fullName evidence="8">Ribonuclease 3</fullName>
        <ecNumber evidence="8">3.1.26.3</ecNumber>
    </recommendedName>
    <alternativeName>
        <fullName evidence="8">Ribonuclease III</fullName>
        <shortName evidence="8">RNase III</shortName>
    </alternativeName>
</protein>
<keyword evidence="8" id="KW-0819">tRNA processing</keyword>
<comment type="subunit">
    <text evidence="8">Homodimer.</text>
</comment>
<evidence type="ECO:0000256" key="4">
    <source>
        <dbReference type="ARBA" id="ARBA00022722"/>
    </source>
</evidence>
<dbReference type="Pfam" id="PF00035">
    <property type="entry name" value="dsrm"/>
    <property type="match status" value="1"/>
</dbReference>
<dbReference type="PANTHER" id="PTHR11207">
    <property type="entry name" value="RIBONUCLEASE III"/>
    <property type="match status" value="1"/>
</dbReference>
<evidence type="ECO:0000313" key="11">
    <source>
        <dbReference type="EMBL" id="MBW4545488.1"/>
    </source>
</evidence>
<dbReference type="InterPro" id="IPR000999">
    <property type="entry name" value="RNase_III_dom"/>
</dbReference>
<dbReference type="InterPro" id="IPR014720">
    <property type="entry name" value="dsRBD_dom"/>
</dbReference>
<keyword evidence="8" id="KW-0698">rRNA processing</keyword>
<evidence type="ECO:0000259" key="9">
    <source>
        <dbReference type="PROSITE" id="PS50137"/>
    </source>
</evidence>
<dbReference type="Proteomes" id="UP000753908">
    <property type="component" value="Unassembled WGS sequence"/>
</dbReference>
<dbReference type="GO" id="GO:0008033">
    <property type="term" value="P:tRNA processing"/>
    <property type="evidence" value="ECO:0007669"/>
    <property type="project" value="UniProtKB-KW"/>
</dbReference>
<dbReference type="SUPFAM" id="SSF69065">
    <property type="entry name" value="RNase III domain-like"/>
    <property type="match status" value="1"/>
</dbReference>
<evidence type="ECO:0000256" key="8">
    <source>
        <dbReference type="HAMAP-Rule" id="MF_00104"/>
    </source>
</evidence>
<dbReference type="PANTHER" id="PTHR11207:SF0">
    <property type="entry name" value="RIBONUCLEASE 3"/>
    <property type="match status" value="1"/>
</dbReference>
<keyword evidence="5 8" id="KW-0255">Endonuclease</keyword>
<dbReference type="EMBL" id="JAHHIF010000015">
    <property type="protein sequence ID" value="MBW4545488.1"/>
    <property type="molecule type" value="Genomic_DNA"/>
</dbReference>
<evidence type="ECO:0000259" key="10">
    <source>
        <dbReference type="PROSITE" id="PS50142"/>
    </source>
</evidence>
<keyword evidence="6 8" id="KW-0378">Hydrolase</keyword>
<dbReference type="GO" id="GO:0010468">
    <property type="term" value="P:regulation of gene expression"/>
    <property type="evidence" value="ECO:0007669"/>
    <property type="project" value="TreeGrafter"/>
</dbReference>
<dbReference type="Gene3D" id="3.30.160.20">
    <property type="match status" value="1"/>
</dbReference>
<keyword evidence="8" id="KW-0479">Metal-binding</keyword>
<dbReference type="CDD" id="cd00593">
    <property type="entry name" value="RIBOc"/>
    <property type="match status" value="1"/>
</dbReference>
<dbReference type="InterPro" id="IPR036389">
    <property type="entry name" value="RNase_III_sf"/>
</dbReference>